<name>A0ABR2YGE6_9CHLO</name>
<accession>A0ABR2YGE6</accession>
<reference evidence="1 2" key="1">
    <citation type="journal article" date="2024" name="Nat. Commun.">
        <title>Phylogenomics reveals the evolutionary origins of lichenization in chlorophyte algae.</title>
        <authorList>
            <person name="Puginier C."/>
            <person name="Libourel C."/>
            <person name="Otte J."/>
            <person name="Skaloud P."/>
            <person name="Haon M."/>
            <person name="Grisel S."/>
            <person name="Petersen M."/>
            <person name="Berrin J.G."/>
            <person name="Delaux P.M."/>
            <person name="Dal Grande F."/>
            <person name="Keller J."/>
        </authorList>
    </citation>
    <scope>NUCLEOTIDE SEQUENCE [LARGE SCALE GENOMIC DNA]</scope>
    <source>
        <strain evidence="1 2">SAG 216-7</strain>
    </source>
</reference>
<evidence type="ECO:0000313" key="1">
    <source>
        <dbReference type="EMBL" id="KAK9904827.1"/>
    </source>
</evidence>
<dbReference type="Proteomes" id="UP001491310">
    <property type="component" value="Unassembled WGS sequence"/>
</dbReference>
<protein>
    <submittedName>
        <fullName evidence="1">Uncharacterized protein</fullName>
    </submittedName>
</protein>
<evidence type="ECO:0000313" key="2">
    <source>
        <dbReference type="Proteomes" id="UP001491310"/>
    </source>
</evidence>
<comment type="caution">
    <text evidence="1">The sequence shown here is derived from an EMBL/GenBank/DDBJ whole genome shotgun (WGS) entry which is preliminary data.</text>
</comment>
<proteinExistence type="predicted"/>
<dbReference type="EMBL" id="JALJOT010000012">
    <property type="protein sequence ID" value="KAK9904827.1"/>
    <property type="molecule type" value="Genomic_DNA"/>
</dbReference>
<sequence length="150" mass="15982">MFAPGLIGIISSNWCGPSALPPLIDARPTSGFQLRSMNADANFDAAIGMRVTGNTELFRVWDTPYAPPGITKEEWDAIPLVFHLWGCGSKTQTCPALLHGVSLDDHPGITSEVEVKAEDVKSVFAGFQAGQVEGLDVTMLELGYACIACA</sequence>
<organism evidence="1 2">
    <name type="scientific">Coccomyxa subellipsoidea</name>
    <dbReference type="NCBI Taxonomy" id="248742"/>
    <lineage>
        <taxon>Eukaryota</taxon>
        <taxon>Viridiplantae</taxon>
        <taxon>Chlorophyta</taxon>
        <taxon>core chlorophytes</taxon>
        <taxon>Trebouxiophyceae</taxon>
        <taxon>Trebouxiophyceae incertae sedis</taxon>
        <taxon>Coccomyxaceae</taxon>
        <taxon>Coccomyxa</taxon>
    </lineage>
</organism>
<gene>
    <name evidence="1" type="ORF">WJX75_003414</name>
</gene>
<keyword evidence="2" id="KW-1185">Reference proteome</keyword>